<dbReference type="InterPro" id="IPR000938">
    <property type="entry name" value="CAP-Gly_domain"/>
</dbReference>
<dbReference type="Pfam" id="PF01302">
    <property type="entry name" value="CAP_GLY"/>
    <property type="match status" value="1"/>
</dbReference>
<sequence>MLSTPCPVFPPETDAPTPTAPHNIISIFEFLHSHMLAPSPTTEARRHETGTTTHRFTRETCLAQLTLTVTQVRAISFRKVVSSMLAQHGLRCKLTLSVGGHVRVVGTTESTVGQARGPLVWSALTGRVVMQLNRSPSAVAALLGVDVLCGSLLVASTSIDLSVLETNGRVCGWHALSPDGQIELDVTMGQSGQRHDKADGRDSINQVAEDNDAYHVGLVTRVDDDDDASSDGEPSPEKLPKSKSASLAGTANNGIDDDDDKDGVVVLVEETAIQPHTLLALDTLVDPKIQRQTTNAATDEAWALFQFGIAATDAAPVRHDAGDDEDDNEDTLSMLSADTMSTISHGSDVLDFSRRVADMERSADMFQWTQRIAALEKGKKSAALSTSVLLDEAKLIRERRRSLPIPTVTKDTHTTVQPSPVDLSKVLLESPPLVTVRQDVPKITAGLRRSRSASVRGFQDILDQHAKKTHSRGVVVDDATLSPTRAPQRLELGRPISIAGSSGIVRYIGAAHFASGIWVGIELTDAHGKNNGSIRGVQYFTCPDDHGIFIRANKLDVSFQ</sequence>
<proteinExistence type="predicted"/>
<dbReference type="PROSITE" id="PS50245">
    <property type="entry name" value="CAP_GLY_2"/>
    <property type="match status" value="1"/>
</dbReference>
<dbReference type="EMBL" id="VJMH01001226">
    <property type="protein sequence ID" value="KAF0712615.1"/>
    <property type="molecule type" value="Genomic_DNA"/>
</dbReference>
<feature type="domain" description="CAP-Gly" evidence="2">
    <location>
        <begin position="509"/>
        <end position="551"/>
    </location>
</feature>
<feature type="region of interest" description="Disordered" evidence="1">
    <location>
        <begin position="223"/>
        <end position="259"/>
    </location>
</feature>
<feature type="compositionally biased region" description="Polar residues" evidence="1">
    <location>
        <begin position="243"/>
        <end position="253"/>
    </location>
</feature>
<reference evidence="3" key="2">
    <citation type="submission" date="2019-06" db="EMBL/GenBank/DDBJ databases">
        <title>Genomics analysis of Aphanomyces spp. identifies a new class of oomycete effector associated with host adaptation.</title>
        <authorList>
            <person name="Gaulin E."/>
        </authorList>
    </citation>
    <scope>NUCLEOTIDE SEQUENCE</scope>
    <source>
        <strain evidence="3">CBS 578.67</strain>
    </source>
</reference>
<organism evidence="4 5">
    <name type="scientific">Aphanomyces stellatus</name>
    <dbReference type="NCBI Taxonomy" id="120398"/>
    <lineage>
        <taxon>Eukaryota</taxon>
        <taxon>Sar</taxon>
        <taxon>Stramenopiles</taxon>
        <taxon>Oomycota</taxon>
        <taxon>Saprolegniomycetes</taxon>
        <taxon>Saprolegniales</taxon>
        <taxon>Verrucalvaceae</taxon>
        <taxon>Aphanomyces</taxon>
    </lineage>
</organism>
<dbReference type="EMBL" id="CAADRA010001226">
    <property type="protein sequence ID" value="VFT81847.1"/>
    <property type="molecule type" value="Genomic_DNA"/>
</dbReference>
<dbReference type="PANTHER" id="PTHR18916">
    <property type="entry name" value="DYNACTIN 1-RELATED MICROTUBULE-BINDING"/>
    <property type="match status" value="1"/>
</dbReference>
<dbReference type="Proteomes" id="UP000332933">
    <property type="component" value="Unassembled WGS sequence"/>
</dbReference>
<evidence type="ECO:0000313" key="3">
    <source>
        <dbReference type="EMBL" id="KAF0712615.1"/>
    </source>
</evidence>
<reference evidence="4 5" key="1">
    <citation type="submission" date="2019-03" db="EMBL/GenBank/DDBJ databases">
        <authorList>
            <person name="Gaulin E."/>
            <person name="Dumas B."/>
        </authorList>
    </citation>
    <scope>NUCLEOTIDE SEQUENCE [LARGE SCALE GENOMIC DNA]</scope>
    <source>
        <strain evidence="4">CBS 568.67</strain>
    </source>
</reference>
<evidence type="ECO:0000313" key="4">
    <source>
        <dbReference type="EMBL" id="VFT81847.1"/>
    </source>
</evidence>
<dbReference type="InterPro" id="IPR036859">
    <property type="entry name" value="CAP-Gly_dom_sf"/>
</dbReference>
<protein>
    <submittedName>
        <fullName evidence="4">Aste57867_4751 protein</fullName>
    </submittedName>
</protein>
<name>A0A485KBU6_9STRA</name>
<dbReference type="Gene3D" id="2.30.30.190">
    <property type="entry name" value="CAP Gly-rich-like domain"/>
    <property type="match status" value="1"/>
</dbReference>
<dbReference type="PROSITE" id="PS00845">
    <property type="entry name" value="CAP_GLY_1"/>
    <property type="match status" value="1"/>
</dbReference>
<accession>A0A485KBU6</accession>
<keyword evidence="5" id="KW-1185">Reference proteome</keyword>
<evidence type="ECO:0000313" key="5">
    <source>
        <dbReference type="Proteomes" id="UP000332933"/>
    </source>
</evidence>
<dbReference type="SUPFAM" id="SSF74924">
    <property type="entry name" value="Cap-Gly domain"/>
    <property type="match status" value="1"/>
</dbReference>
<evidence type="ECO:0000256" key="1">
    <source>
        <dbReference type="SAM" id="MobiDB-lite"/>
    </source>
</evidence>
<evidence type="ECO:0000259" key="2">
    <source>
        <dbReference type="PROSITE" id="PS50245"/>
    </source>
</evidence>
<gene>
    <name evidence="4" type="primary">Aste57867_4751</name>
    <name evidence="3" type="ORF">As57867_004738</name>
    <name evidence="4" type="ORF">ASTE57867_4751</name>
</gene>
<dbReference type="AlphaFoldDB" id="A0A485KBU6"/>
<dbReference type="SMART" id="SM01052">
    <property type="entry name" value="CAP_GLY"/>
    <property type="match status" value="1"/>
</dbReference>
<dbReference type="OrthoDB" id="72847at2759"/>